<evidence type="ECO:0000313" key="1">
    <source>
        <dbReference type="EMBL" id="KAF2464982.1"/>
    </source>
</evidence>
<name>A0ACB6QF58_9PLEO</name>
<gene>
    <name evidence="1" type="ORF">BDR25DRAFT_328833</name>
</gene>
<keyword evidence="2" id="KW-1185">Reference proteome</keyword>
<organism evidence="1 2">
    <name type="scientific">Lindgomyces ingoldianus</name>
    <dbReference type="NCBI Taxonomy" id="673940"/>
    <lineage>
        <taxon>Eukaryota</taxon>
        <taxon>Fungi</taxon>
        <taxon>Dikarya</taxon>
        <taxon>Ascomycota</taxon>
        <taxon>Pezizomycotina</taxon>
        <taxon>Dothideomycetes</taxon>
        <taxon>Pleosporomycetidae</taxon>
        <taxon>Pleosporales</taxon>
        <taxon>Lindgomycetaceae</taxon>
        <taxon>Lindgomyces</taxon>
    </lineage>
</organism>
<proteinExistence type="predicted"/>
<dbReference type="EMBL" id="MU003532">
    <property type="protein sequence ID" value="KAF2464982.1"/>
    <property type="molecule type" value="Genomic_DNA"/>
</dbReference>
<reference evidence="1" key="1">
    <citation type="journal article" date="2020" name="Stud. Mycol.">
        <title>101 Dothideomycetes genomes: a test case for predicting lifestyles and emergence of pathogens.</title>
        <authorList>
            <person name="Haridas S."/>
            <person name="Albert R."/>
            <person name="Binder M."/>
            <person name="Bloem J."/>
            <person name="Labutti K."/>
            <person name="Salamov A."/>
            <person name="Andreopoulos B."/>
            <person name="Baker S."/>
            <person name="Barry K."/>
            <person name="Bills G."/>
            <person name="Bluhm B."/>
            <person name="Cannon C."/>
            <person name="Castanera R."/>
            <person name="Culley D."/>
            <person name="Daum C."/>
            <person name="Ezra D."/>
            <person name="Gonzalez J."/>
            <person name="Henrissat B."/>
            <person name="Kuo A."/>
            <person name="Liang C."/>
            <person name="Lipzen A."/>
            <person name="Lutzoni F."/>
            <person name="Magnuson J."/>
            <person name="Mondo S."/>
            <person name="Nolan M."/>
            <person name="Ohm R."/>
            <person name="Pangilinan J."/>
            <person name="Park H.-J."/>
            <person name="Ramirez L."/>
            <person name="Alfaro M."/>
            <person name="Sun H."/>
            <person name="Tritt A."/>
            <person name="Yoshinaga Y."/>
            <person name="Zwiers L.-H."/>
            <person name="Turgeon B."/>
            <person name="Goodwin S."/>
            <person name="Spatafora J."/>
            <person name="Crous P."/>
            <person name="Grigoriev I."/>
        </authorList>
    </citation>
    <scope>NUCLEOTIDE SEQUENCE</scope>
    <source>
        <strain evidence="1">ATCC 200398</strain>
    </source>
</reference>
<protein>
    <submittedName>
        <fullName evidence="1">Uncharacterized protein</fullName>
    </submittedName>
</protein>
<accession>A0ACB6QF58</accession>
<sequence>MNFVLVSKEMQGKFVGKAIVITGATSGIGVETARALSTTGATLFLAACDLKKAETAPVGILELGRGSLHRAAATTTLAKSDNRVNTLAKNAACQVDVHSRVVIVVSPAYHARNLCESDKYHFQKGGYHYRLAFANCKLANVYMANELDRRYGRKWLNATILHTVSINTDLSRHLGSEFVGQNMSGKKILEILTTPEHGAAITVLAKVGREWGNKGGKHRESWEEEKGGEDDNEAFGVGYTRQIYDPKKEE</sequence>
<evidence type="ECO:0000313" key="2">
    <source>
        <dbReference type="Proteomes" id="UP000799755"/>
    </source>
</evidence>
<comment type="caution">
    <text evidence="1">The sequence shown here is derived from an EMBL/GenBank/DDBJ whole genome shotgun (WGS) entry which is preliminary data.</text>
</comment>
<dbReference type="Proteomes" id="UP000799755">
    <property type="component" value="Unassembled WGS sequence"/>
</dbReference>